<dbReference type="AlphaFoldDB" id="A0A1F7GS62"/>
<name>A0A1F7GS62_9BACT</name>
<comment type="similarity">
    <text evidence="1">Belongs to the membrane fusion protein (MFP) (TC 8.A.1) family.</text>
</comment>
<accession>A0A1F7GS62</accession>
<keyword evidence="2" id="KW-0812">Transmembrane</keyword>
<dbReference type="PANTHER" id="PTHR30469:SF33">
    <property type="entry name" value="SLR1207 PROTEIN"/>
    <property type="match status" value="1"/>
</dbReference>
<keyword evidence="2" id="KW-0472">Membrane</keyword>
<dbReference type="GO" id="GO:1990281">
    <property type="term" value="C:efflux pump complex"/>
    <property type="evidence" value="ECO:0007669"/>
    <property type="project" value="TreeGrafter"/>
</dbReference>
<protein>
    <submittedName>
        <fullName evidence="3">Uncharacterized protein</fullName>
    </submittedName>
</protein>
<organism evidence="3 4">
    <name type="scientific">Candidatus Roizmanbacteria bacterium RIFCSPHIGHO2_01_FULL_39_8</name>
    <dbReference type="NCBI Taxonomy" id="1802033"/>
    <lineage>
        <taxon>Bacteria</taxon>
        <taxon>Candidatus Roizmaniibacteriota</taxon>
    </lineage>
</organism>
<feature type="transmembrane region" description="Helical" evidence="2">
    <location>
        <begin position="9"/>
        <end position="25"/>
    </location>
</feature>
<keyword evidence="2" id="KW-1133">Transmembrane helix</keyword>
<reference evidence="3 4" key="1">
    <citation type="journal article" date="2016" name="Nat. Commun.">
        <title>Thousands of microbial genomes shed light on interconnected biogeochemical processes in an aquifer system.</title>
        <authorList>
            <person name="Anantharaman K."/>
            <person name="Brown C.T."/>
            <person name="Hug L.A."/>
            <person name="Sharon I."/>
            <person name="Castelle C.J."/>
            <person name="Probst A.J."/>
            <person name="Thomas B.C."/>
            <person name="Singh A."/>
            <person name="Wilkins M.J."/>
            <person name="Karaoz U."/>
            <person name="Brodie E.L."/>
            <person name="Williams K.H."/>
            <person name="Hubbard S.S."/>
            <person name="Banfield J.F."/>
        </authorList>
    </citation>
    <scope>NUCLEOTIDE SEQUENCE [LARGE SCALE GENOMIC DNA]</scope>
</reference>
<comment type="caution">
    <text evidence="3">The sequence shown here is derived from an EMBL/GenBank/DDBJ whole genome shotgun (WGS) entry which is preliminary data.</text>
</comment>
<evidence type="ECO:0000313" key="3">
    <source>
        <dbReference type="EMBL" id="OGK21949.1"/>
    </source>
</evidence>
<evidence type="ECO:0000313" key="4">
    <source>
        <dbReference type="Proteomes" id="UP000177026"/>
    </source>
</evidence>
<dbReference type="GO" id="GO:0015562">
    <property type="term" value="F:efflux transmembrane transporter activity"/>
    <property type="evidence" value="ECO:0007669"/>
    <property type="project" value="TreeGrafter"/>
</dbReference>
<dbReference type="Gene3D" id="2.40.30.170">
    <property type="match status" value="1"/>
</dbReference>
<dbReference type="SUPFAM" id="SSF111369">
    <property type="entry name" value="HlyD-like secretion proteins"/>
    <property type="match status" value="1"/>
</dbReference>
<evidence type="ECO:0000256" key="2">
    <source>
        <dbReference type="SAM" id="Phobius"/>
    </source>
</evidence>
<dbReference type="NCBIfam" id="TIGR01730">
    <property type="entry name" value="RND_mfp"/>
    <property type="match status" value="1"/>
</dbReference>
<evidence type="ECO:0000256" key="1">
    <source>
        <dbReference type="ARBA" id="ARBA00009477"/>
    </source>
</evidence>
<gene>
    <name evidence="3" type="ORF">A2866_06030</name>
</gene>
<dbReference type="PANTHER" id="PTHR30469">
    <property type="entry name" value="MULTIDRUG RESISTANCE PROTEIN MDTA"/>
    <property type="match status" value="1"/>
</dbReference>
<dbReference type="Gene3D" id="2.40.50.100">
    <property type="match status" value="1"/>
</dbReference>
<dbReference type="EMBL" id="MFZI01000011">
    <property type="protein sequence ID" value="OGK21949.1"/>
    <property type="molecule type" value="Genomic_DNA"/>
</dbReference>
<dbReference type="Proteomes" id="UP000177026">
    <property type="component" value="Unassembled WGS sequence"/>
</dbReference>
<proteinExistence type="inferred from homology"/>
<dbReference type="InterPro" id="IPR006143">
    <property type="entry name" value="RND_pump_MFP"/>
</dbReference>
<sequence>MAKLMKKRWVFLLGIVIFIGGGFYFKQDSDTKAKQAKNTYTVKRETIKDELSLSGEIAAEEHVTLRFQSSGKLAWVGVKEGDYVKKYQSIASLDQREVQQNLKKYLNTFLDTRTDFDQEVEDTQLNNIGGLTDAARRSALRVLDQAQYDLNDAVIDVELKKLAIEYSSLSSPIDGIVVRVGSPYAGVNITPAQAEFEIINPNTVYFSATADQTDVVRLSPDMPGEVILDSYENQIIKARISLISFVPKSGETGTVYSVKIVFDKNNGSYQFRYGMSGDANFVSKIRNNIITVPSGYIQTEKGKKYVWKLKNDKKLKTFVKVGEEIDGSVEIKSGLHENDVIQSISL</sequence>
<dbReference type="Gene3D" id="2.40.420.20">
    <property type="match status" value="1"/>
</dbReference>